<evidence type="ECO:0000256" key="4">
    <source>
        <dbReference type="ARBA" id="ARBA00022692"/>
    </source>
</evidence>
<feature type="transmembrane region" description="Helical" evidence="7">
    <location>
        <begin position="182"/>
        <end position="200"/>
    </location>
</feature>
<keyword evidence="7" id="KW-0813">Transport</keyword>
<dbReference type="InterPro" id="IPR004895">
    <property type="entry name" value="Prenylated_rab_accept_PRA1"/>
</dbReference>
<dbReference type="AlphaFoldDB" id="A0AAN9LT60"/>
<dbReference type="GO" id="GO:0005783">
    <property type="term" value="C:endoplasmic reticulum"/>
    <property type="evidence" value="ECO:0007669"/>
    <property type="project" value="TreeGrafter"/>
</dbReference>
<organism evidence="9 10">
    <name type="scientific">Canavalia gladiata</name>
    <name type="common">Sword bean</name>
    <name type="synonym">Dolichos gladiatus</name>
    <dbReference type="NCBI Taxonomy" id="3824"/>
    <lineage>
        <taxon>Eukaryota</taxon>
        <taxon>Viridiplantae</taxon>
        <taxon>Streptophyta</taxon>
        <taxon>Embryophyta</taxon>
        <taxon>Tracheophyta</taxon>
        <taxon>Spermatophyta</taxon>
        <taxon>Magnoliopsida</taxon>
        <taxon>eudicotyledons</taxon>
        <taxon>Gunneridae</taxon>
        <taxon>Pentapetalae</taxon>
        <taxon>rosids</taxon>
        <taxon>fabids</taxon>
        <taxon>Fabales</taxon>
        <taxon>Fabaceae</taxon>
        <taxon>Papilionoideae</taxon>
        <taxon>50 kb inversion clade</taxon>
        <taxon>NPAAA clade</taxon>
        <taxon>indigoferoid/millettioid clade</taxon>
        <taxon>Phaseoleae</taxon>
        <taxon>Canavalia</taxon>
    </lineage>
</organism>
<comment type="similarity">
    <text evidence="3 7">Belongs to the PRA1 family.</text>
</comment>
<proteinExistence type="inferred from homology"/>
<keyword evidence="10" id="KW-1185">Reference proteome</keyword>
<evidence type="ECO:0000256" key="5">
    <source>
        <dbReference type="ARBA" id="ARBA00022989"/>
    </source>
</evidence>
<dbReference type="Proteomes" id="UP001367508">
    <property type="component" value="Unassembled WGS sequence"/>
</dbReference>
<dbReference type="GO" id="GO:0016192">
    <property type="term" value="P:vesicle-mediated transport"/>
    <property type="evidence" value="ECO:0007669"/>
    <property type="project" value="TreeGrafter"/>
</dbReference>
<feature type="transmembrane region" description="Helical" evidence="7">
    <location>
        <begin position="103"/>
        <end position="121"/>
    </location>
</feature>
<gene>
    <name evidence="9" type="ORF">VNO77_20659</name>
</gene>
<name>A0AAN9LT60_CANGL</name>
<evidence type="ECO:0000256" key="8">
    <source>
        <dbReference type="SAM" id="MobiDB-lite"/>
    </source>
</evidence>
<evidence type="ECO:0000256" key="2">
    <source>
        <dbReference type="ARBA" id="ARBA00004127"/>
    </source>
</evidence>
<evidence type="ECO:0000256" key="7">
    <source>
        <dbReference type="RuleBase" id="RU363107"/>
    </source>
</evidence>
<evidence type="ECO:0000256" key="1">
    <source>
        <dbReference type="ARBA" id="ARBA00002501"/>
    </source>
</evidence>
<evidence type="ECO:0000256" key="6">
    <source>
        <dbReference type="ARBA" id="ARBA00023136"/>
    </source>
</evidence>
<evidence type="ECO:0000313" key="10">
    <source>
        <dbReference type="Proteomes" id="UP001367508"/>
    </source>
</evidence>
<reference evidence="9 10" key="1">
    <citation type="submission" date="2024-01" db="EMBL/GenBank/DDBJ databases">
        <title>The genomes of 5 underutilized Papilionoideae crops provide insights into root nodulation and disease resistanc.</title>
        <authorList>
            <person name="Jiang F."/>
        </authorList>
    </citation>
    <scope>NUCLEOTIDE SEQUENCE [LARGE SCALE GENOMIC DNA]</scope>
    <source>
        <strain evidence="9">LVBAO_FW01</strain>
        <tissue evidence="9">Leaves</tissue>
    </source>
</reference>
<comment type="subcellular location">
    <subcellularLocation>
        <location evidence="2">Endomembrane system</location>
        <topology evidence="2">Multi-pass membrane protein</topology>
    </subcellularLocation>
    <subcellularLocation>
        <location evidence="7">Membrane</location>
        <topology evidence="7">Multi-pass membrane protein</topology>
    </subcellularLocation>
</comment>
<dbReference type="GO" id="GO:0005794">
    <property type="term" value="C:Golgi apparatus"/>
    <property type="evidence" value="ECO:0007669"/>
    <property type="project" value="TreeGrafter"/>
</dbReference>
<feature type="region of interest" description="Disordered" evidence="8">
    <location>
        <begin position="1"/>
        <end position="20"/>
    </location>
</feature>
<evidence type="ECO:0000313" key="9">
    <source>
        <dbReference type="EMBL" id="KAK7339969.1"/>
    </source>
</evidence>
<dbReference type="Pfam" id="PF03208">
    <property type="entry name" value="PRA1"/>
    <property type="match status" value="1"/>
</dbReference>
<comment type="function">
    <text evidence="1 7">May be involved in both secretory and endocytic intracellular trafficking in the endosomal/prevacuolar compartments.</text>
</comment>
<keyword evidence="4 7" id="KW-0812">Transmembrane</keyword>
<dbReference type="PANTHER" id="PTHR19317:SF34">
    <property type="entry name" value="PRA1 FAMILY PROTEIN-RELATED"/>
    <property type="match status" value="1"/>
</dbReference>
<feature type="compositionally biased region" description="Pro residues" evidence="8">
    <location>
        <begin position="1"/>
        <end position="13"/>
    </location>
</feature>
<keyword evidence="5 7" id="KW-1133">Transmembrane helix</keyword>
<accession>A0AAN9LT60</accession>
<dbReference type="GO" id="GO:0016020">
    <property type="term" value="C:membrane"/>
    <property type="evidence" value="ECO:0007669"/>
    <property type="project" value="UniProtKB-SubCell"/>
</dbReference>
<dbReference type="EMBL" id="JAYMYQ010000004">
    <property type="protein sequence ID" value="KAK7339969.1"/>
    <property type="molecule type" value="Genomic_DNA"/>
</dbReference>
<protein>
    <recommendedName>
        <fullName evidence="7">PRA1 family protein</fullName>
    </recommendedName>
</protein>
<evidence type="ECO:0000256" key="3">
    <source>
        <dbReference type="ARBA" id="ARBA00006483"/>
    </source>
</evidence>
<keyword evidence="6 7" id="KW-0472">Membrane</keyword>
<dbReference type="PANTHER" id="PTHR19317">
    <property type="entry name" value="PRENYLATED RAB ACCEPTOR 1-RELATED"/>
    <property type="match status" value="1"/>
</dbReference>
<comment type="caution">
    <text evidence="9">The sequence shown here is derived from an EMBL/GenBank/DDBJ whole genome shotgun (WGS) entry which is preliminary data.</text>
</comment>
<sequence length="231" mass="24902">MASPSPSPSPSPSAAPAHVPAAVPAAAPAPAVLPISNPQMTTSTESSQAAPTAFRALMNHLSDSLRHGLSQRRPWSELSDRTAFSKPLSFSEATLRIRHNVSYFRINYYVVVSLVLAISLLSNPFSLFLLFALLGSWLFLYLLRPSAQPLFLFGRTFSDFETLCLLAGTTFVLLFFTSLGSLLINAFALSLVLVAAHAAFRLPEDLFLDERDTSQPAGFFSILNAAAAARG</sequence>